<evidence type="ECO:0000313" key="1">
    <source>
        <dbReference type="EMBL" id="MFC0199224.1"/>
    </source>
</evidence>
<reference evidence="1 2" key="1">
    <citation type="submission" date="2024-09" db="EMBL/GenBank/DDBJ databases">
        <authorList>
            <person name="Sun Q."/>
            <person name="Mori K."/>
        </authorList>
    </citation>
    <scope>NUCLEOTIDE SEQUENCE [LARGE SCALE GENOMIC DNA]</scope>
    <source>
        <strain evidence="1 2">CCM 7904</strain>
    </source>
</reference>
<sequence>MARIVDIANGLIGIPRGRFPRTSLIDMPFLTEDAGAATCALWEPFPSIWPMRQAPPFGDREPGLGPVERSKPAADLRCGHAELIRQQFSKTQW</sequence>
<dbReference type="Proteomes" id="UP001589795">
    <property type="component" value="Unassembled WGS sequence"/>
</dbReference>
<accession>A0ABV6CES9</accession>
<comment type="caution">
    <text evidence="1">The sequence shown here is derived from an EMBL/GenBank/DDBJ whole genome shotgun (WGS) entry which is preliminary data.</text>
</comment>
<name>A0ABV6CES9_9RHOB</name>
<protein>
    <submittedName>
        <fullName evidence="1">Uncharacterized protein</fullName>
    </submittedName>
</protein>
<dbReference type="EMBL" id="JBHLWQ010000024">
    <property type="protein sequence ID" value="MFC0199224.1"/>
    <property type="molecule type" value="Genomic_DNA"/>
</dbReference>
<evidence type="ECO:0000313" key="2">
    <source>
        <dbReference type="Proteomes" id="UP001589795"/>
    </source>
</evidence>
<organism evidence="1 2">
    <name type="scientific">Paracoccus rhizosphaerae</name>
    <dbReference type="NCBI Taxonomy" id="1133347"/>
    <lineage>
        <taxon>Bacteria</taxon>
        <taxon>Pseudomonadati</taxon>
        <taxon>Pseudomonadota</taxon>
        <taxon>Alphaproteobacteria</taxon>
        <taxon>Rhodobacterales</taxon>
        <taxon>Paracoccaceae</taxon>
        <taxon>Paracoccus</taxon>
    </lineage>
</organism>
<keyword evidence="2" id="KW-1185">Reference proteome</keyword>
<proteinExistence type="predicted"/>
<gene>
    <name evidence="1" type="ORF">ACFFIZ_02480</name>
</gene>
<dbReference type="RefSeq" id="WP_265508741.1">
    <property type="nucleotide sequence ID" value="NZ_JAOTBE010000107.1"/>
</dbReference>